<evidence type="ECO:0000256" key="3">
    <source>
        <dbReference type="ARBA" id="ARBA00023274"/>
    </source>
</evidence>
<accession>A0A5C5ZLY1</accession>
<dbReference type="AlphaFoldDB" id="A0A5C5ZLY1"/>
<gene>
    <name evidence="4 6" type="primary">rpsR</name>
    <name evidence="6" type="ORF">Mal64_29820</name>
</gene>
<dbReference type="GO" id="GO:0003735">
    <property type="term" value="F:structural constituent of ribosome"/>
    <property type="evidence" value="ECO:0007669"/>
    <property type="project" value="InterPro"/>
</dbReference>
<dbReference type="PANTHER" id="PTHR13479:SF40">
    <property type="entry name" value="SMALL RIBOSOMAL SUBUNIT PROTEIN BS18M"/>
    <property type="match status" value="1"/>
</dbReference>
<sequence>MRDSLACAGPKPITLILVKGRPTRPTNAMAFVKRRSNKKKIKTPKKDPIFVDGVKPRPMYVDYKDLELLGKLTNRHGRIVSRRKSGCHAASQHAVARAIKRARFMALMPYVGD</sequence>
<organism evidence="6 7">
    <name type="scientific">Pseudobythopirellula maris</name>
    <dbReference type="NCBI Taxonomy" id="2527991"/>
    <lineage>
        <taxon>Bacteria</taxon>
        <taxon>Pseudomonadati</taxon>
        <taxon>Planctomycetota</taxon>
        <taxon>Planctomycetia</taxon>
        <taxon>Pirellulales</taxon>
        <taxon>Lacipirellulaceae</taxon>
        <taxon>Pseudobythopirellula</taxon>
    </lineage>
</organism>
<dbReference type="PANTHER" id="PTHR13479">
    <property type="entry name" value="30S RIBOSOMAL PROTEIN S18"/>
    <property type="match status" value="1"/>
</dbReference>
<keyword evidence="4" id="KW-0699">rRNA-binding</keyword>
<comment type="subunit">
    <text evidence="4">Part of the 30S ribosomal subunit. Forms a tight heterodimer with protein bS6.</text>
</comment>
<dbReference type="HAMAP" id="MF_00270">
    <property type="entry name" value="Ribosomal_bS18"/>
    <property type="match status" value="1"/>
</dbReference>
<dbReference type="GO" id="GO:0070181">
    <property type="term" value="F:small ribosomal subunit rRNA binding"/>
    <property type="evidence" value="ECO:0007669"/>
    <property type="project" value="TreeGrafter"/>
</dbReference>
<dbReference type="Gene3D" id="4.10.640.10">
    <property type="entry name" value="Ribosomal protein S18"/>
    <property type="match status" value="1"/>
</dbReference>
<evidence type="ECO:0000313" key="7">
    <source>
        <dbReference type="Proteomes" id="UP000315440"/>
    </source>
</evidence>
<dbReference type="InterPro" id="IPR001648">
    <property type="entry name" value="Ribosomal_bS18"/>
</dbReference>
<proteinExistence type="inferred from homology"/>
<dbReference type="EMBL" id="SJPQ01000003">
    <property type="protein sequence ID" value="TWT87443.1"/>
    <property type="molecule type" value="Genomic_DNA"/>
</dbReference>
<keyword evidence="2 4" id="KW-0689">Ribosomal protein</keyword>
<keyword evidence="4" id="KW-0694">RNA-binding</keyword>
<dbReference type="PRINTS" id="PR00974">
    <property type="entry name" value="RIBOSOMALS18"/>
</dbReference>
<reference evidence="6 7" key="1">
    <citation type="submission" date="2019-02" db="EMBL/GenBank/DDBJ databases">
        <title>Deep-cultivation of Planctomycetes and their phenomic and genomic characterization uncovers novel biology.</title>
        <authorList>
            <person name="Wiegand S."/>
            <person name="Jogler M."/>
            <person name="Boedeker C."/>
            <person name="Pinto D."/>
            <person name="Vollmers J."/>
            <person name="Rivas-Marin E."/>
            <person name="Kohn T."/>
            <person name="Peeters S.H."/>
            <person name="Heuer A."/>
            <person name="Rast P."/>
            <person name="Oberbeckmann S."/>
            <person name="Bunk B."/>
            <person name="Jeske O."/>
            <person name="Meyerdierks A."/>
            <person name="Storesund J.E."/>
            <person name="Kallscheuer N."/>
            <person name="Luecker S."/>
            <person name="Lage O.M."/>
            <person name="Pohl T."/>
            <person name="Merkel B.J."/>
            <person name="Hornburger P."/>
            <person name="Mueller R.-W."/>
            <person name="Bruemmer F."/>
            <person name="Labrenz M."/>
            <person name="Spormann A.M."/>
            <person name="Op Den Camp H."/>
            <person name="Overmann J."/>
            <person name="Amann R."/>
            <person name="Jetten M.S.M."/>
            <person name="Mascher T."/>
            <person name="Medema M.H."/>
            <person name="Devos D.P."/>
            <person name="Kaster A.-K."/>
            <person name="Ovreas L."/>
            <person name="Rohde M."/>
            <person name="Galperin M.Y."/>
            <person name="Jogler C."/>
        </authorList>
    </citation>
    <scope>NUCLEOTIDE SEQUENCE [LARGE SCALE GENOMIC DNA]</scope>
    <source>
        <strain evidence="6 7">Mal64</strain>
    </source>
</reference>
<dbReference type="Proteomes" id="UP000315440">
    <property type="component" value="Unassembled WGS sequence"/>
</dbReference>
<dbReference type="GO" id="GO:0006412">
    <property type="term" value="P:translation"/>
    <property type="evidence" value="ECO:0007669"/>
    <property type="project" value="UniProtKB-UniRule"/>
</dbReference>
<dbReference type="GO" id="GO:0022627">
    <property type="term" value="C:cytosolic small ribosomal subunit"/>
    <property type="evidence" value="ECO:0007669"/>
    <property type="project" value="TreeGrafter"/>
</dbReference>
<evidence type="ECO:0000256" key="5">
    <source>
        <dbReference type="RuleBase" id="RU003910"/>
    </source>
</evidence>
<evidence type="ECO:0000256" key="2">
    <source>
        <dbReference type="ARBA" id="ARBA00022980"/>
    </source>
</evidence>
<evidence type="ECO:0000313" key="6">
    <source>
        <dbReference type="EMBL" id="TWT87443.1"/>
    </source>
</evidence>
<protein>
    <recommendedName>
        <fullName evidence="4">Small ribosomal subunit protein bS18</fullName>
    </recommendedName>
</protein>
<comment type="caution">
    <text evidence="6">The sequence shown here is derived from an EMBL/GenBank/DDBJ whole genome shotgun (WGS) entry which is preliminary data.</text>
</comment>
<dbReference type="SUPFAM" id="SSF46911">
    <property type="entry name" value="Ribosomal protein S18"/>
    <property type="match status" value="1"/>
</dbReference>
<keyword evidence="7" id="KW-1185">Reference proteome</keyword>
<comment type="function">
    <text evidence="4">Binds as a heterodimer with protein bS6 to the central domain of the 16S rRNA, where it helps stabilize the platform of the 30S subunit.</text>
</comment>
<name>A0A5C5ZLY1_9BACT</name>
<comment type="similarity">
    <text evidence="1 4 5">Belongs to the bacterial ribosomal protein bS18 family.</text>
</comment>
<dbReference type="InterPro" id="IPR036870">
    <property type="entry name" value="Ribosomal_bS18_sf"/>
</dbReference>
<evidence type="ECO:0000256" key="4">
    <source>
        <dbReference type="HAMAP-Rule" id="MF_00270"/>
    </source>
</evidence>
<keyword evidence="3 4" id="KW-0687">Ribonucleoprotein</keyword>
<evidence type="ECO:0000256" key="1">
    <source>
        <dbReference type="ARBA" id="ARBA00005589"/>
    </source>
</evidence>
<dbReference type="NCBIfam" id="TIGR00165">
    <property type="entry name" value="S18"/>
    <property type="match status" value="1"/>
</dbReference>
<dbReference type="Pfam" id="PF01084">
    <property type="entry name" value="Ribosomal_S18"/>
    <property type="match status" value="1"/>
</dbReference>